<keyword evidence="6 8" id="KW-1133">Transmembrane helix</keyword>
<reference evidence="11" key="1">
    <citation type="submission" date="2018-09" db="EMBL/GenBank/DDBJ databases">
        <authorList>
            <person name="Livingstone P.G."/>
            <person name="Whitworth D.E."/>
        </authorList>
    </citation>
    <scope>NUCLEOTIDE SEQUENCE [LARGE SCALE GENOMIC DNA]</scope>
    <source>
        <strain evidence="11">CA051B</strain>
    </source>
</reference>
<comment type="subcellular location">
    <subcellularLocation>
        <location evidence="1">Membrane</location>
        <topology evidence="1">Multi-pass membrane protein</topology>
    </subcellularLocation>
</comment>
<evidence type="ECO:0000256" key="1">
    <source>
        <dbReference type="ARBA" id="ARBA00004141"/>
    </source>
</evidence>
<dbReference type="GO" id="GO:0016020">
    <property type="term" value="C:membrane"/>
    <property type="evidence" value="ECO:0007669"/>
    <property type="project" value="UniProtKB-SubCell"/>
</dbReference>
<protein>
    <submittedName>
        <fullName evidence="10">ABC transporter ATP-binding protein/permease</fullName>
    </submittedName>
</protein>
<keyword evidence="7 8" id="KW-0472">Membrane</keyword>
<dbReference type="InterPro" id="IPR013525">
    <property type="entry name" value="ABC2_TM"/>
</dbReference>
<dbReference type="InterPro" id="IPR003439">
    <property type="entry name" value="ABC_transporter-like_ATP-bd"/>
</dbReference>
<gene>
    <name evidence="10" type="ORF">D7V93_13405</name>
</gene>
<comment type="caution">
    <text evidence="10">The sequence shown here is derived from an EMBL/GenBank/DDBJ whole genome shotgun (WGS) entry which is preliminary data.</text>
</comment>
<dbReference type="SMART" id="SM00382">
    <property type="entry name" value="AAA"/>
    <property type="match status" value="1"/>
</dbReference>
<keyword evidence="3 8" id="KW-0812">Transmembrane</keyword>
<feature type="transmembrane region" description="Helical" evidence="8">
    <location>
        <begin position="416"/>
        <end position="437"/>
    </location>
</feature>
<feature type="transmembrane region" description="Helical" evidence="8">
    <location>
        <begin position="495"/>
        <end position="517"/>
    </location>
</feature>
<dbReference type="GO" id="GO:0016887">
    <property type="term" value="F:ATP hydrolysis activity"/>
    <property type="evidence" value="ECO:0007669"/>
    <property type="project" value="InterPro"/>
</dbReference>
<dbReference type="PANTHER" id="PTHR42711:SF19">
    <property type="entry name" value="DOXORUBICIN RESISTANCE ATP-BINDING PROTEIN DRRA"/>
    <property type="match status" value="1"/>
</dbReference>
<dbReference type="SUPFAM" id="SSF52540">
    <property type="entry name" value="P-loop containing nucleoside triphosphate hydrolases"/>
    <property type="match status" value="1"/>
</dbReference>
<dbReference type="Pfam" id="PF01061">
    <property type="entry name" value="ABC2_membrane"/>
    <property type="match status" value="1"/>
</dbReference>
<feature type="transmembrane region" description="Helical" evidence="8">
    <location>
        <begin position="583"/>
        <end position="601"/>
    </location>
</feature>
<evidence type="ECO:0000256" key="5">
    <source>
        <dbReference type="ARBA" id="ARBA00022840"/>
    </source>
</evidence>
<feature type="transmembrane region" description="Helical" evidence="8">
    <location>
        <begin position="385"/>
        <end position="404"/>
    </location>
</feature>
<evidence type="ECO:0000256" key="6">
    <source>
        <dbReference type="ARBA" id="ARBA00022989"/>
    </source>
</evidence>
<dbReference type="InterPro" id="IPR027417">
    <property type="entry name" value="P-loop_NTPase"/>
</dbReference>
<proteinExistence type="predicted"/>
<dbReference type="GO" id="GO:0140359">
    <property type="term" value="F:ABC-type transporter activity"/>
    <property type="evidence" value="ECO:0007669"/>
    <property type="project" value="InterPro"/>
</dbReference>
<evidence type="ECO:0000256" key="8">
    <source>
        <dbReference type="SAM" id="Phobius"/>
    </source>
</evidence>
<dbReference type="AlphaFoldDB" id="A0A3A8Q049"/>
<evidence type="ECO:0000259" key="9">
    <source>
        <dbReference type="PROSITE" id="PS50893"/>
    </source>
</evidence>
<dbReference type="InterPro" id="IPR003593">
    <property type="entry name" value="AAA+_ATPase"/>
</dbReference>
<dbReference type="PROSITE" id="PS50893">
    <property type="entry name" value="ABC_TRANSPORTER_2"/>
    <property type="match status" value="1"/>
</dbReference>
<dbReference type="Proteomes" id="UP000272888">
    <property type="component" value="Unassembled WGS sequence"/>
</dbReference>
<name>A0A3A8Q049_9BACT</name>
<sequence length="610" mass="67018">MSLEPVSITVDNLTRTFQGEGRDKRKIVANDALSFEVRRGEVFGLLGPNGAGKTTLVSQLLGLLQPSSGRIFVEGIDVTRRPQLVKELVGFLPQTRLGLRFVEVEQALIYVGRLRGQTEADARRQARELLEELGLTECSRQYVYQLSGGQTRIVNFAMALMGWPPVLLLDEPTNELDPHKRRQVWDVIARLNREHGTTCILVTHNVLEAEKVIRRVAVMQSGRIIALGTPGELKARLGARVRLELQLRDGEGLAPENHLKLAAMGDLEQPHPGRYRLYLPTLQVALATDLVVNQLGLAQLDDFRLAPPSLEDVYLELKDEGVPKPTALPLVVEPGPVAPAVELVPAAPPGLRPRPGEPRLTGGRKFLVDIKYLWLEQMGEVRKSWPLFLVFSLFMPLAMIFGLARVGRGLNDRESLLYIISGASIFAVVIEGVVTMAQRVGIMKRDGLLLYYASLPISKAAFVISLMLSRLSVTLPGMIIPLIAGPALYDVELHFSPWVLVLMPLTILSLASLGVTLGTAIKSVDLIVMVTNALVFVLLMAAPVFIPEAALPVPLRMLGYAIPPTYAADALRHALGGTIGPRFYLDIAVLSVMAAGGLWAMSRWLRWYVK</sequence>
<feature type="transmembrane region" description="Helical" evidence="8">
    <location>
        <begin position="524"/>
        <end position="546"/>
    </location>
</feature>
<evidence type="ECO:0000313" key="11">
    <source>
        <dbReference type="Proteomes" id="UP000272888"/>
    </source>
</evidence>
<organism evidence="10 11">
    <name type="scientific">Corallococcus llansteffanensis</name>
    <dbReference type="NCBI Taxonomy" id="2316731"/>
    <lineage>
        <taxon>Bacteria</taxon>
        <taxon>Pseudomonadati</taxon>
        <taxon>Myxococcota</taxon>
        <taxon>Myxococcia</taxon>
        <taxon>Myxococcales</taxon>
        <taxon>Cystobacterineae</taxon>
        <taxon>Myxococcaceae</taxon>
        <taxon>Corallococcus</taxon>
    </lineage>
</organism>
<keyword evidence="11" id="KW-1185">Reference proteome</keyword>
<accession>A0A3A8Q049</accession>
<feature type="transmembrane region" description="Helical" evidence="8">
    <location>
        <begin position="473"/>
        <end position="489"/>
    </location>
</feature>
<keyword evidence="4" id="KW-0547">Nucleotide-binding</keyword>
<evidence type="ECO:0000256" key="7">
    <source>
        <dbReference type="ARBA" id="ARBA00023136"/>
    </source>
</evidence>
<evidence type="ECO:0000256" key="3">
    <source>
        <dbReference type="ARBA" id="ARBA00022692"/>
    </source>
</evidence>
<keyword evidence="5 10" id="KW-0067">ATP-binding</keyword>
<dbReference type="Pfam" id="PF00005">
    <property type="entry name" value="ABC_tran"/>
    <property type="match status" value="1"/>
</dbReference>
<evidence type="ECO:0000256" key="4">
    <source>
        <dbReference type="ARBA" id="ARBA00022741"/>
    </source>
</evidence>
<evidence type="ECO:0000313" key="10">
    <source>
        <dbReference type="EMBL" id="RKH60410.1"/>
    </source>
</evidence>
<feature type="transmembrane region" description="Helical" evidence="8">
    <location>
        <begin position="449"/>
        <end position="468"/>
    </location>
</feature>
<evidence type="ECO:0000256" key="2">
    <source>
        <dbReference type="ARBA" id="ARBA00022448"/>
    </source>
</evidence>
<dbReference type="PANTHER" id="PTHR42711">
    <property type="entry name" value="ABC TRANSPORTER ATP-BINDING PROTEIN"/>
    <property type="match status" value="1"/>
</dbReference>
<dbReference type="EMBL" id="RAWB01000115">
    <property type="protein sequence ID" value="RKH60410.1"/>
    <property type="molecule type" value="Genomic_DNA"/>
</dbReference>
<keyword evidence="2" id="KW-0813">Transport</keyword>
<dbReference type="GO" id="GO:0005524">
    <property type="term" value="F:ATP binding"/>
    <property type="evidence" value="ECO:0007669"/>
    <property type="project" value="UniProtKB-KW"/>
</dbReference>
<dbReference type="InterPro" id="IPR050763">
    <property type="entry name" value="ABC_transporter_ATP-binding"/>
</dbReference>
<dbReference type="Gene3D" id="3.40.50.300">
    <property type="entry name" value="P-loop containing nucleotide triphosphate hydrolases"/>
    <property type="match status" value="1"/>
</dbReference>
<feature type="domain" description="ABC transporter" evidence="9">
    <location>
        <begin position="8"/>
        <end position="246"/>
    </location>
</feature>